<gene>
    <name evidence="1" type="ordered locus">BAV1258</name>
</gene>
<dbReference type="AlphaFoldDB" id="Q2L323"/>
<protein>
    <submittedName>
        <fullName evidence="1">Transposase (Partial)</fullName>
    </submittedName>
</protein>
<accession>Q2L323</accession>
<dbReference type="Proteomes" id="UP000001977">
    <property type="component" value="Chromosome"/>
</dbReference>
<reference evidence="1 2" key="1">
    <citation type="journal article" date="2006" name="J. Bacteriol.">
        <title>Comparison of the genome sequence of the poultry pathogen Bordetella avium with those of B. bronchiseptica, B. pertussis, and B. parapertussis reveals extensive diversity in surface structures associated with host interaction.</title>
        <authorList>
            <person name="Sebaihia M."/>
            <person name="Preston A."/>
            <person name="Maskell D.J."/>
            <person name="Kuzmiak H."/>
            <person name="Connell T.D."/>
            <person name="King N.D."/>
            <person name="Orndorff P.E."/>
            <person name="Miyamoto D.M."/>
            <person name="Thomson N.R."/>
            <person name="Harris D."/>
            <person name="Goble A."/>
            <person name="Lord A."/>
            <person name="Murphy L."/>
            <person name="Quail M.A."/>
            <person name="Rutter S."/>
            <person name="Squares R."/>
            <person name="Squares S."/>
            <person name="Woodward J."/>
            <person name="Parkhill J."/>
            <person name="Temple L.M."/>
        </authorList>
    </citation>
    <scope>NUCLEOTIDE SEQUENCE [LARGE SCALE GENOMIC DNA]</scope>
    <source>
        <strain evidence="1 2">197N</strain>
    </source>
</reference>
<proteinExistence type="predicted"/>
<evidence type="ECO:0000313" key="1">
    <source>
        <dbReference type="EMBL" id="CAJ48866.1"/>
    </source>
</evidence>
<feature type="non-terminal residue" evidence="1">
    <location>
        <position position="1"/>
    </location>
</feature>
<keyword evidence="2" id="KW-1185">Reference proteome</keyword>
<dbReference type="eggNOG" id="COG2801">
    <property type="taxonomic scope" value="Bacteria"/>
</dbReference>
<organism evidence="1 2">
    <name type="scientific">Bordetella avium (strain 197N)</name>
    <dbReference type="NCBI Taxonomy" id="360910"/>
    <lineage>
        <taxon>Bacteria</taxon>
        <taxon>Pseudomonadati</taxon>
        <taxon>Pseudomonadota</taxon>
        <taxon>Betaproteobacteria</taxon>
        <taxon>Burkholderiales</taxon>
        <taxon>Alcaligenaceae</taxon>
        <taxon>Bordetella</taxon>
    </lineage>
</organism>
<dbReference type="KEGG" id="bav:BAV1258"/>
<dbReference type="EMBL" id="AM167904">
    <property type="protein sequence ID" value="CAJ48866.1"/>
    <property type="molecule type" value="Genomic_DNA"/>
</dbReference>
<name>Q2L323_BORA1</name>
<dbReference type="HOGENOM" id="CLU_2872711_0_0_4"/>
<evidence type="ECO:0000313" key="2">
    <source>
        <dbReference type="Proteomes" id="UP000001977"/>
    </source>
</evidence>
<sequence>VRQTRYRYQAKTSPENDLIADGQGSLTHKPCNGGSGLRFLYRCNAQGCGENHMRVYRIARQLELLRIKSGKRLMRQPPEPLTVPLTLNEGESVDFMRDPLADRTVCLAAYCLFETVAQVQDYATKRLWSYNHEHPNIPVSAQHMLPSTH</sequence>